<evidence type="ECO:0000256" key="1">
    <source>
        <dbReference type="ARBA" id="ARBA00008889"/>
    </source>
</evidence>
<keyword evidence="5" id="KW-0694">RNA-binding</keyword>
<dbReference type="Gene3D" id="3.30.70.1730">
    <property type="match status" value="1"/>
</dbReference>
<sequence length="171" mass="18495">MATAEKEQAVESLAELIARSKSIYLTDFQGMNVELVGKMRRRLRDAKVEYRVAKNTLTKIALKKQGVPTLDSYLEGPTGIAFGADEVSAAKILSDFAKEFERPSVKAAYVAGHVYGPDGIKKLAQLPPREVLLGQFIGGLRSPMQGFVGVLSGSLRQMVGVIDAIGKKKQG</sequence>
<dbReference type="HAMAP" id="MF_00362">
    <property type="entry name" value="Ribosomal_uL10"/>
    <property type="match status" value="1"/>
</dbReference>
<comment type="caution">
    <text evidence="6">The sequence shown here is derived from an EMBL/GenBank/DDBJ whole genome shotgun (WGS) entry which is preliminary data.</text>
</comment>
<dbReference type="PANTHER" id="PTHR11560">
    <property type="entry name" value="39S RIBOSOMAL PROTEIN L10, MITOCHONDRIAL"/>
    <property type="match status" value="1"/>
</dbReference>
<evidence type="ECO:0000313" key="6">
    <source>
        <dbReference type="EMBL" id="TMQ64586.1"/>
    </source>
</evidence>
<evidence type="ECO:0000256" key="5">
    <source>
        <dbReference type="HAMAP-Rule" id="MF_00362"/>
    </source>
</evidence>
<reference evidence="6 7" key="1">
    <citation type="journal article" date="2019" name="Nat. Microbiol.">
        <title>Mediterranean grassland soil C-N compound turnover is dependent on rainfall and depth, and is mediated by genomically divergent microorganisms.</title>
        <authorList>
            <person name="Diamond S."/>
            <person name="Andeer P.F."/>
            <person name="Li Z."/>
            <person name="Crits-Christoph A."/>
            <person name="Burstein D."/>
            <person name="Anantharaman K."/>
            <person name="Lane K.R."/>
            <person name="Thomas B.C."/>
            <person name="Pan C."/>
            <person name="Northen T.R."/>
            <person name="Banfield J.F."/>
        </authorList>
    </citation>
    <scope>NUCLEOTIDE SEQUENCE [LARGE SCALE GENOMIC DNA]</scope>
    <source>
        <strain evidence="6">WS_9</strain>
    </source>
</reference>
<evidence type="ECO:0000256" key="4">
    <source>
        <dbReference type="ARBA" id="ARBA00035202"/>
    </source>
</evidence>
<dbReference type="GO" id="GO:0070180">
    <property type="term" value="F:large ribosomal subunit rRNA binding"/>
    <property type="evidence" value="ECO:0007669"/>
    <property type="project" value="UniProtKB-UniRule"/>
</dbReference>
<accession>A0A538TLS9</accession>
<dbReference type="AlphaFoldDB" id="A0A538TLS9"/>
<keyword evidence="2 5" id="KW-0689">Ribosomal protein</keyword>
<dbReference type="SUPFAM" id="SSF160369">
    <property type="entry name" value="Ribosomal protein L10-like"/>
    <property type="match status" value="1"/>
</dbReference>
<dbReference type="CDD" id="cd05797">
    <property type="entry name" value="Ribosomal_L10"/>
    <property type="match status" value="1"/>
</dbReference>
<evidence type="ECO:0000256" key="2">
    <source>
        <dbReference type="ARBA" id="ARBA00022980"/>
    </source>
</evidence>
<dbReference type="GO" id="GO:1990904">
    <property type="term" value="C:ribonucleoprotein complex"/>
    <property type="evidence" value="ECO:0007669"/>
    <property type="project" value="UniProtKB-KW"/>
</dbReference>
<dbReference type="NCBIfam" id="NF000955">
    <property type="entry name" value="PRK00099.1-1"/>
    <property type="match status" value="1"/>
</dbReference>
<dbReference type="Proteomes" id="UP000317691">
    <property type="component" value="Unassembled WGS sequence"/>
</dbReference>
<keyword evidence="3 5" id="KW-0687">Ribonucleoprotein</keyword>
<dbReference type="InterPro" id="IPR001790">
    <property type="entry name" value="Ribosomal_uL10"/>
</dbReference>
<organism evidence="6 7">
    <name type="scientific">Eiseniibacteriota bacterium</name>
    <dbReference type="NCBI Taxonomy" id="2212470"/>
    <lineage>
        <taxon>Bacteria</taxon>
        <taxon>Candidatus Eiseniibacteriota</taxon>
    </lineage>
</organism>
<dbReference type="Gene3D" id="6.10.250.290">
    <property type="match status" value="1"/>
</dbReference>
<dbReference type="InterPro" id="IPR043141">
    <property type="entry name" value="Ribosomal_uL10-like_sf"/>
</dbReference>
<dbReference type="InterPro" id="IPR022973">
    <property type="entry name" value="Ribosomal_uL10_bac"/>
</dbReference>
<gene>
    <name evidence="5" type="primary">rplJ</name>
    <name evidence="6" type="ORF">E6K79_07350</name>
</gene>
<evidence type="ECO:0000313" key="7">
    <source>
        <dbReference type="Proteomes" id="UP000317691"/>
    </source>
</evidence>
<comment type="subunit">
    <text evidence="5">Part of the ribosomal stalk of the 50S ribosomal subunit. The N-terminus interacts with L11 and the large rRNA to form the base of the stalk. The C-terminus forms an elongated spine to which L12 dimers bind in a sequential fashion forming a multimeric L10(L12)X complex.</text>
</comment>
<dbReference type="InterPro" id="IPR047865">
    <property type="entry name" value="Ribosomal_uL10_bac_type"/>
</dbReference>
<dbReference type="GO" id="GO:0006412">
    <property type="term" value="P:translation"/>
    <property type="evidence" value="ECO:0007669"/>
    <property type="project" value="UniProtKB-UniRule"/>
</dbReference>
<protein>
    <recommendedName>
        <fullName evidence="4 5">Large ribosomal subunit protein uL10</fullName>
    </recommendedName>
</protein>
<dbReference type="EMBL" id="VBOZ01000018">
    <property type="protein sequence ID" value="TMQ64586.1"/>
    <property type="molecule type" value="Genomic_DNA"/>
</dbReference>
<comment type="function">
    <text evidence="5">Forms part of the ribosomal stalk, playing a central role in the interaction of the ribosome with GTP-bound translation factors.</text>
</comment>
<evidence type="ECO:0000256" key="3">
    <source>
        <dbReference type="ARBA" id="ARBA00023274"/>
    </source>
</evidence>
<dbReference type="Pfam" id="PF00466">
    <property type="entry name" value="Ribosomal_L10"/>
    <property type="match status" value="1"/>
</dbReference>
<proteinExistence type="inferred from homology"/>
<keyword evidence="5" id="KW-0699">rRNA-binding</keyword>
<name>A0A538TLS9_UNCEI</name>
<comment type="similarity">
    <text evidence="1 5">Belongs to the universal ribosomal protein uL10 family.</text>
</comment>
<dbReference type="GO" id="GO:0005840">
    <property type="term" value="C:ribosome"/>
    <property type="evidence" value="ECO:0007669"/>
    <property type="project" value="UniProtKB-KW"/>
</dbReference>